<keyword evidence="1" id="KW-0472">Membrane</keyword>
<protein>
    <submittedName>
        <fullName evidence="2">Uncharacterized protein</fullName>
    </submittedName>
</protein>
<evidence type="ECO:0000256" key="1">
    <source>
        <dbReference type="SAM" id="Phobius"/>
    </source>
</evidence>
<keyword evidence="3" id="KW-1185">Reference proteome</keyword>
<dbReference type="InParanoid" id="A0A0N1IF80"/>
<proteinExistence type="predicted"/>
<dbReference type="EMBL" id="KQ460393">
    <property type="protein sequence ID" value="KPJ15391.1"/>
    <property type="molecule type" value="Genomic_DNA"/>
</dbReference>
<keyword evidence="1" id="KW-1133">Transmembrane helix</keyword>
<evidence type="ECO:0000313" key="2">
    <source>
        <dbReference type="EMBL" id="KPJ15391.1"/>
    </source>
</evidence>
<evidence type="ECO:0000313" key="3">
    <source>
        <dbReference type="Proteomes" id="UP000053240"/>
    </source>
</evidence>
<feature type="transmembrane region" description="Helical" evidence="1">
    <location>
        <begin position="213"/>
        <end position="238"/>
    </location>
</feature>
<dbReference type="Proteomes" id="UP000053240">
    <property type="component" value="Unassembled WGS sequence"/>
</dbReference>
<keyword evidence="1" id="KW-0812">Transmembrane</keyword>
<name>A0A0N1IF80_PAPMA</name>
<reference evidence="2 3" key="1">
    <citation type="journal article" date="2015" name="Nat. Commun.">
        <title>Outbred genome sequencing and CRISPR/Cas9 gene editing in butterflies.</title>
        <authorList>
            <person name="Li X."/>
            <person name="Fan D."/>
            <person name="Zhang W."/>
            <person name="Liu G."/>
            <person name="Zhang L."/>
            <person name="Zhao L."/>
            <person name="Fang X."/>
            <person name="Chen L."/>
            <person name="Dong Y."/>
            <person name="Chen Y."/>
            <person name="Ding Y."/>
            <person name="Zhao R."/>
            <person name="Feng M."/>
            <person name="Zhu Y."/>
            <person name="Feng Y."/>
            <person name="Jiang X."/>
            <person name="Zhu D."/>
            <person name="Xiang H."/>
            <person name="Feng X."/>
            <person name="Li S."/>
            <person name="Wang J."/>
            <person name="Zhang G."/>
            <person name="Kronforst M.R."/>
            <person name="Wang W."/>
        </authorList>
    </citation>
    <scope>NUCLEOTIDE SEQUENCE [LARGE SCALE GENOMIC DNA]</scope>
    <source>
        <strain evidence="2">Ya'a_city_454_Pm</strain>
        <tissue evidence="2">Whole body</tissue>
    </source>
</reference>
<organism evidence="2 3">
    <name type="scientific">Papilio machaon</name>
    <name type="common">Old World swallowtail butterfly</name>
    <dbReference type="NCBI Taxonomy" id="76193"/>
    <lineage>
        <taxon>Eukaryota</taxon>
        <taxon>Metazoa</taxon>
        <taxon>Ecdysozoa</taxon>
        <taxon>Arthropoda</taxon>
        <taxon>Hexapoda</taxon>
        <taxon>Insecta</taxon>
        <taxon>Pterygota</taxon>
        <taxon>Neoptera</taxon>
        <taxon>Endopterygota</taxon>
        <taxon>Lepidoptera</taxon>
        <taxon>Glossata</taxon>
        <taxon>Ditrysia</taxon>
        <taxon>Papilionoidea</taxon>
        <taxon>Papilionidae</taxon>
        <taxon>Papilioninae</taxon>
        <taxon>Papilio</taxon>
    </lineage>
</organism>
<dbReference type="AlphaFoldDB" id="A0A0N1IF80"/>
<sequence length="272" mass="29897">MGRLTTIQHNPQGKKCVVEKYSGMTELHAVQHAALPLGVEVHPLPLEGADHELQLNVTWLPNVDPPASDYSLEVRSMTDTVDCMTPMCYEYNIPGYPIRKTCQLNIKKILRHSIGKQMVSDAHPSPWFAHAVSRRVDVDSPVAVPDGPRWMLLPTVERSDKRSGERSNSRNIVLDVKLLARVNLIDERGCVGPAGNATAYDPLAAKKITKATYALWAIFGGTCMLAMVIVFALSARLVKRVLSEFRSAPAPASASLEPLRHHPTWLPLAVGA</sequence>
<accession>A0A0N1IF80</accession>
<gene>
    <name evidence="2" type="ORF">RR48_03181</name>
</gene>